<feature type="transmembrane region" description="Helical" evidence="7">
    <location>
        <begin position="339"/>
        <end position="358"/>
    </location>
</feature>
<dbReference type="PROSITE" id="PS50850">
    <property type="entry name" value="MFS"/>
    <property type="match status" value="1"/>
</dbReference>
<feature type="transmembrane region" description="Helical" evidence="7">
    <location>
        <begin position="252"/>
        <end position="269"/>
    </location>
</feature>
<dbReference type="PANTHER" id="PTHR43266">
    <property type="entry name" value="MACROLIDE-EFFLUX PROTEIN"/>
    <property type="match status" value="1"/>
</dbReference>
<organism evidence="9 10">
    <name type="scientific">Pseudomonas juntendi</name>
    <dbReference type="NCBI Taxonomy" id="2666183"/>
    <lineage>
        <taxon>Bacteria</taxon>
        <taxon>Pseudomonadati</taxon>
        <taxon>Pseudomonadota</taxon>
        <taxon>Gammaproteobacteria</taxon>
        <taxon>Pseudomonadales</taxon>
        <taxon>Pseudomonadaceae</taxon>
        <taxon>Pseudomonas</taxon>
    </lineage>
</organism>
<gene>
    <name evidence="9" type="ORF">H4C15_17890</name>
</gene>
<dbReference type="Pfam" id="PF07690">
    <property type="entry name" value="MFS_1"/>
    <property type="match status" value="1"/>
</dbReference>
<dbReference type="AlphaFoldDB" id="A0A7W2R0Z8"/>
<evidence type="ECO:0000256" key="6">
    <source>
        <dbReference type="ARBA" id="ARBA00023136"/>
    </source>
</evidence>
<feature type="transmembrane region" description="Helical" evidence="7">
    <location>
        <begin position="281"/>
        <end position="299"/>
    </location>
</feature>
<dbReference type="PANTHER" id="PTHR43266:SF2">
    <property type="entry name" value="MAJOR FACILITATOR SUPERFAMILY (MFS) PROFILE DOMAIN-CONTAINING PROTEIN"/>
    <property type="match status" value="1"/>
</dbReference>
<sequence length="434" mass="46570">MLSVLKNRTYRHLFLAQVIALVGTGLATVALGLLAFDLAGAQAGAVLGTALAIKMAAYIGVAPIAAAFAEHLPRKAMLVTLDLVRAAVALLLPFVTEIWQVYVLIFVLQSASAAFTPTFQATIPDILPDEREYTRALSLSRLAYDLESVISPMLAALLLTVVSFHSLFAGTVVGFLVSAAMVATVVLPAAIRGPKRSIYERTTKGMRIFLRTPRLRGLLALNLTVAAASAMVIVNTVVLVQSRFGLPQSSTAMALMAFGAGSMIVALALPRLLERLDDRKAMLAGGAVLVVGLLLGTFVNSYWSLVGLWVALGAGYSLAQTPSGRILRRSSTSQDRPALFAAQFALSHACWLITYPLAGWLGASVSLTASFIGLTLIAALAWILSKQIWRPEYDEEVVAHTHDDLSENHPHVAKGKEHAHTFVIDDDHRKWPGR</sequence>
<feature type="transmembrane region" description="Helical" evidence="7">
    <location>
        <begin position="42"/>
        <end position="69"/>
    </location>
</feature>
<dbReference type="Proteomes" id="UP000577346">
    <property type="component" value="Unassembled WGS sequence"/>
</dbReference>
<keyword evidence="2" id="KW-0813">Transport</keyword>
<comment type="subcellular location">
    <subcellularLocation>
        <location evidence="1">Cell membrane</location>
        <topology evidence="1">Multi-pass membrane protein</topology>
    </subcellularLocation>
</comment>
<feature type="transmembrane region" description="Helical" evidence="7">
    <location>
        <begin position="168"/>
        <end position="191"/>
    </location>
</feature>
<dbReference type="CDD" id="cd06173">
    <property type="entry name" value="MFS_MefA_like"/>
    <property type="match status" value="1"/>
</dbReference>
<dbReference type="GO" id="GO:0022857">
    <property type="term" value="F:transmembrane transporter activity"/>
    <property type="evidence" value="ECO:0007669"/>
    <property type="project" value="InterPro"/>
</dbReference>
<comment type="caution">
    <text evidence="9">The sequence shown here is derived from an EMBL/GenBank/DDBJ whole genome shotgun (WGS) entry which is preliminary data.</text>
</comment>
<evidence type="ECO:0000256" key="2">
    <source>
        <dbReference type="ARBA" id="ARBA00022448"/>
    </source>
</evidence>
<feature type="transmembrane region" description="Helical" evidence="7">
    <location>
        <begin position="217"/>
        <end position="240"/>
    </location>
</feature>
<dbReference type="EMBL" id="JACGDA010000041">
    <property type="protein sequence ID" value="MBA6149365.1"/>
    <property type="molecule type" value="Genomic_DNA"/>
</dbReference>
<evidence type="ECO:0000313" key="10">
    <source>
        <dbReference type="Proteomes" id="UP000577346"/>
    </source>
</evidence>
<evidence type="ECO:0000256" key="3">
    <source>
        <dbReference type="ARBA" id="ARBA00022475"/>
    </source>
</evidence>
<evidence type="ECO:0000259" key="8">
    <source>
        <dbReference type="PROSITE" id="PS50850"/>
    </source>
</evidence>
<feature type="transmembrane region" description="Helical" evidence="7">
    <location>
        <begin position="12"/>
        <end position="36"/>
    </location>
</feature>
<evidence type="ECO:0000256" key="5">
    <source>
        <dbReference type="ARBA" id="ARBA00022989"/>
    </source>
</evidence>
<dbReference type="RefSeq" id="WP_182336885.1">
    <property type="nucleotide sequence ID" value="NZ_JACGDA010000041.1"/>
</dbReference>
<name>A0A7W2R0Z8_9PSED</name>
<evidence type="ECO:0000313" key="9">
    <source>
        <dbReference type="EMBL" id="MBA6149365.1"/>
    </source>
</evidence>
<feature type="domain" description="Major facilitator superfamily (MFS) profile" evidence="8">
    <location>
        <begin position="9"/>
        <end position="393"/>
    </location>
</feature>
<dbReference type="InterPro" id="IPR011701">
    <property type="entry name" value="MFS"/>
</dbReference>
<evidence type="ECO:0000256" key="1">
    <source>
        <dbReference type="ARBA" id="ARBA00004651"/>
    </source>
</evidence>
<dbReference type="InterPro" id="IPR020846">
    <property type="entry name" value="MFS_dom"/>
</dbReference>
<keyword evidence="4 7" id="KW-0812">Transmembrane</keyword>
<proteinExistence type="predicted"/>
<keyword evidence="6 7" id="KW-0472">Membrane</keyword>
<dbReference type="GO" id="GO:0005886">
    <property type="term" value="C:plasma membrane"/>
    <property type="evidence" value="ECO:0007669"/>
    <property type="project" value="UniProtKB-SubCell"/>
</dbReference>
<reference evidence="9 10" key="1">
    <citation type="submission" date="2020-07" db="EMBL/GenBank/DDBJ databases">
        <title>Diversity of carbapenemase encoding genes among Pseudomonas putida group clinical isolates in a tertiary Brazilian hospital.</title>
        <authorList>
            <person name="Alberto-Lei F."/>
            <person name="Nodari C.S."/>
            <person name="Streling A.P."/>
            <person name="Paulino J.T."/>
            <person name="Bessa-Neto F.O."/>
            <person name="Cayo R."/>
            <person name="Gales A.C."/>
        </authorList>
    </citation>
    <scope>NUCLEOTIDE SEQUENCE [LARGE SCALE GENOMIC DNA]</scope>
    <source>
        <strain evidence="9 10">11213</strain>
    </source>
</reference>
<accession>A0A7W2R0Z8</accession>
<evidence type="ECO:0000256" key="4">
    <source>
        <dbReference type="ARBA" id="ARBA00022692"/>
    </source>
</evidence>
<evidence type="ECO:0000256" key="7">
    <source>
        <dbReference type="SAM" id="Phobius"/>
    </source>
</evidence>
<dbReference type="SUPFAM" id="SSF103473">
    <property type="entry name" value="MFS general substrate transporter"/>
    <property type="match status" value="1"/>
</dbReference>
<feature type="transmembrane region" description="Helical" evidence="7">
    <location>
        <begin position="364"/>
        <end position="384"/>
    </location>
</feature>
<dbReference type="Gene3D" id="1.20.1250.20">
    <property type="entry name" value="MFS general substrate transporter like domains"/>
    <property type="match status" value="1"/>
</dbReference>
<keyword evidence="5 7" id="KW-1133">Transmembrane helix</keyword>
<keyword evidence="3" id="KW-1003">Cell membrane</keyword>
<feature type="transmembrane region" description="Helical" evidence="7">
    <location>
        <begin position="305"/>
        <end position="327"/>
    </location>
</feature>
<protein>
    <submittedName>
        <fullName evidence="9">MFS transporter</fullName>
    </submittedName>
</protein>
<dbReference type="InterPro" id="IPR036259">
    <property type="entry name" value="MFS_trans_sf"/>
</dbReference>